<evidence type="ECO:0000313" key="3">
    <source>
        <dbReference type="EMBL" id="OHS92771.1"/>
    </source>
</evidence>
<organism evidence="3 4">
    <name type="scientific">Tritrichomonas foetus</name>
    <dbReference type="NCBI Taxonomy" id="1144522"/>
    <lineage>
        <taxon>Eukaryota</taxon>
        <taxon>Metamonada</taxon>
        <taxon>Parabasalia</taxon>
        <taxon>Tritrichomonadida</taxon>
        <taxon>Tritrichomonadidae</taxon>
        <taxon>Tritrichomonas</taxon>
    </lineage>
</organism>
<dbReference type="PANTHER" id="PTHR22990">
    <property type="entry name" value="F-BOX ONLY PROTEIN"/>
    <property type="match status" value="1"/>
</dbReference>
<dbReference type="SMART" id="SM00710">
    <property type="entry name" value="PbH1"/>
    <property type="match status" value="7"/>
</dbReference>
<dbReference type="InterPro" id="IPR006626">
    <property type="entry name" value="PbH1"/>
</dbReference>
<dbReference type="InterPro" id="IPR012332">
    <property type="entry name" value="Autotransporter_pectin_lyase_C"/>
</dbReference>
<comment type="caution">
    <text evidence="3">The sequence shown here is derived from an EMBL/GenBank/DDBJ whole genome shotgun (WGS) entry which is preliminary data.</text>
</comment>
<accession>A0A1J4J542</accession>
<name>A0A1J4J542_9EUKA</name>
<reference evidence="3" key="1">
    <citation type="submission" date="2016-10" db="EMBL/GenBank/DDBJ databases">
        <authorList>
            <person name="Benchimol M."/>
            <person name="Almeida L.G."/>
            <person name="Vasconcelos A.T."/>
            <person name="Perreira-Neves A."/>
            <person name="Rosa I.A."/>
            <person name="Tasca T."/>
            <person name="Bogo M.R."/>
            <person name="de Souza W."/>
        </authorList>
    </citation>
    <scope>NUCLEOTIDE SEQUENCE [LARGE SCALE GENOMIC DNA]</scope>
    <source>
        <strain evidence="3">K</strain>
    </source>
</reference>
<dbReference type="AlphaFoldDB" id="A0A1J4J542"/>
<keyword evidence="1" id="KW-0677">Repeat</keyword>
<dbReference type="InterPro" id="IPR051550">
    <property type="entry name" value="SCF-Subunits/Alg-Epimerases"/>
</dbReference>
<sequence length="782" mass="83107">MDKVVKKFSTDKHFIFFEMADFTEFLNRIQQLEENVIMPISAGGPAGESLKDFDPNIFNTSVFDGSQFPTMTETMTTSIFHAPSIQTSSDLSVYLGALSPKEGVNVESRPRRSFPVIPGVPIPFFKDMIADAAPPLPAFESFAEITVAPGSTPGLAQALSAIEAGGTIKLLPGIYEGSYIIRHDVQLKAAGDVFFDSPSTSLFIENGLVSIEGVAFRTGTVEVSGTTRVQFTSTRFSSMLLVKGEAVVSCRDTFFAVQNEHSVRVDENGSLTLIECTIESRGINLKKGNVSVLKTRVESVQGSCLEIEGGVAYFEESSLGDCTNNVVKCINKSIVTLTNCNFYDSERENLITASRGAIVKVKGGKFSGRCNASIVSSNGAAVSVEDCDLAKPVISNNDALLRLKRCKPVIVFVSSSRLILSECHIIAAPRTGLVSIGVSDLQVEHCIFSSCTTNGMELSDDTTATIVGSQFIQNQVAGAVISSNSATLRDCIFDGNNLVGCQVSGHYASPLFDNCTFTNNSVAGATTLENTSPSFIGCQFKQNDKYGVVVAKSAPSFVNSEFSINQGIGVEVKGGAAPKLDNCVFDSNANFAAQISGQGTNVSFSQCSFNRHANSSSVIVYAKAISLFNQCLFSQSGSCHAEIREEAKGRFEQCVLSESAGGIGLFVHNSGVLEVDNSSLKDEAKTAIFVGNRGQAAIVGSEITGCQCCGIITDLQSSAVIMRNVIRSNGAAGVQVEGGEVRIEGNTIEGHTDFGIYSTNVSQVTQESNTFAQNGKGDTQIA</sequence>
<dbReference type="Gene3D" id="2.160.20.20">
    <property type="match status" value="1"/>
</dbReference>
<dbReference type="Proteomes" id="UP000179807">
    <property type="component" value="Unassembled WGS sequence"/>
</dbReference>
<dbReference type="SUPFAM" id="SSF51126">
    <property type="entry name" value="Pectin lyase-like"/>
    <property type="match status" value="3"/>
</dbReference>
<proteinExistence type="predicted"/>
<evidence type="ECO:0000256" key="1">
    <source>
        <dbReference type="ARBA" id="ARBA00022737"/>
    </source>
</evidence>
<dbReference type="OrthoDB" id="10266380at2759"/>
<dbReference type="Pfam" id="PF13229">
    <property type="entry name" value="Beta_helix"/>
    <property type="match status" value="2"/>
</dbReference>
<gene>
    <name evidence="3" type="ORF">TRFO_12331</name>
</gene>
<dbReference type="PANTHER" id="PTHR22990:SF15">
    <property type="entry name" value="F-BOX ONLY PROTEIN 10"/>
    <property type="match status" value="1"/>
</dbReference>
<protein>
    <recommendedName>
        <fullName evidence="2">Right handed beta helix domain-containing protein</fullName>
    </recommendedName>
</protein>
<dbReference type="VEuPathDB" id="TrichDB:TRFO_12331"/>
<dbReference type="EMBL" id="MLAK01001470">
    <property type="protein sequence ID" value="OHS92771.1"/>
    <property type="molecule type" value="Genomic_DNA"/>
</dbReference>
<dbReference type="GO" id="GO:0006511">
    <property type="term" value="P:ubiquitin-dependent protein catabolic process"/>
    <property type="evidence" value="ECO:0007669"/>
    <property type="project" value="TreeGrafter"/>
</dbReference>
<feature type="domain" description="Right handed beta helix" evidence="2">
    <location>
        <begin position="480"/>
        <end position="609"/>
    </location>
</feature>
<dbReference type="Gene3D" id="2.160.20.10">
    <property type="entry name" value="Single-stranded right-handed beta-helix, Pectin lyase-like"/>
    <property type="match status" value="2"/>
</dbReference>
<feature type="domain" description="Right handed beta helix" evidence="2">
    <location>
        <begin position="623"/>
        <end position="771"/>
    </location>
</feature>
<dbReference type="GeneID" id="94831273"/>
<dbReference type="InterPro" id="IPR039448">
    <property type="entry name" value="Beta_helix"/>
</dbReference>
<dbReference type="RefSeq" id="XP_068345908.1">
    <property type="nucleotide sequence ID" value="XM_068496569.1"/>
</dbReference>
<dbReference type="InterPro" id="IPR012334">
    <property type="entry name" value="Pectin_lyas_fold"/>
</dbReference>
<keyword evidence="4" id="KW-1185">Reference proteome</keyword>
<evidence type="ECO:0000259" key="2">
    <source>
        <dbReference type="Pfam" id="PF13229"/>
    </source>
</evidence>
<dbReference type="InterPro" id="IPR011050">
    <property type="entry name" value="Pectin_lyase_fold/virulence"/>
</dbReference>
<evidence type="ECO:0000313" key="4">
    <source>
        <dbReference type="Proteomes" id="UP000179807"/>
    </source>
</evidence>